<keyword evidence="4" id="KW-0791">Threonine biosynthesis</keyword>
<reference evidence="11 12" key="1">
    <citation type="submission" date="2021-06" db="EMBL/GenBank/DDBJ databases">
        <title>FDA dAtabase for Regulatory Grade micrObial Sequences (FDA-ARGOS): Supporting development and validation of Infectious Disease Dx tests.</title>
        <authorList>
            <person name="Sproer C."/>
            <person name="Gronow S."/>
            <person name="Severitt S."/>
            <person name="Schroder I."/>
            <person name="Tallon L."/>
            <person name="Sadzewicz L."/>
            <person name="Zhao X."/>
            <person name="Boylan J."/>
            <person name="Ott S."/>
            <person name="Bowen H."/>
            <person name="Vavikolanu K."/>
            <person name="Mehta A."/>
            <person name="Aluvathingal J."/>
            <person name="Nadendla S."/>
            <person name="Lowell S."/>
            <person name="Myers T."/>
            <person name="Yan Y."/>
        </authorList>
    </citation>
    <scope>NUCLEOTIDE SEQUENCE [LARGE SCALE GENOMIC DNA]</scope>
    <source>
        <strain evidence="11 12">FDAARGOS 1400</strain>
    </source>
</reference>
<dbReference type="PANTHER" id="PTHR43331">
    <property type="entry name" value="HOMOSERINE DEHYDROGENASE"/>
    <property type="match status" value="1"/>
</dbReference>
<dbReference type="Proteomes" id="UP000683517">
    <property type="component" value="Chromosome"/>
</dbReference>
<evidence type="ECO:0000256" key="7">
    <source>
        <dbReference type="ARBA" id="ARBA00029440"/>
    </source>
</evidence>
<evidence type="ECO:0000259" key="9">
    <source>
        <dbReference type="Pfam" id="PF00742"/>
    </source>
</evidence>
<dbReference type="InterPro" id="IPR005106">
    <property type="entry name" value="Asp/hSer_DH_NAD-bd"/>
</dbReference>
<protein>
    <recommendedName>
        <fullName evidence="2">Homoserine dehydrogenase</fullName>
    </recommendedName>
</protein>
<evidence type="ECO:0000256" key="2">
    <source>
        <dbReference type="ARBA" id="ARBA00013376"/>
    </source>
</evidence>
<evidence type="ECO:0000256" key="8">
    <source>
        <dbReference type="ARBA" id="ARBA00049031"/>
    </source>
</evidence>
<dbReference type="Pfam" id="PF00742">
    <property type="entry name" value="Homoserine_dh"/>
    <property type="match status" value="1"/>
</dbReference>
<evidence type="ECO:0000313" key="11">
    <source>
        <dbReference type="EMBL" id="QXB46730.1"/>
    </source>
</evidence>
<keyword evidence="5" id="KW-0560">Oxidoreductase</keyword>
<comment type="similarity">
    <text evidence="1">Belongs to the homoserine dehydrogenase family.</text>
</comment>
<keyword evidence="6" id="KW-0486">Methionine biosynthesis</keyword>
<feature type="domain" description="Homoserine dehydrogenase catalytic" evidence="9">
    <location>
        <begin position="149"/>
        <end position="325"/>
    </location>
</feature>
<comment type="catalytic activity">
    <reaction evidence="8">
        <text>L-homoserine + NAD(+) = L-aspartate 4-semialdehyde + NADH + H(+)</text>
        <dbReference type="Rhea" id="RHEA:15757"/>
        <dbReference type="ChEBI" id="CHEBI:15378"/>
        <dbReference type="ChEBI" id="CHEBI:57476"/>
        <dbReference type="ChEBI" id="CHEBI:57540"/>
        <dbReference type="ChEBI" id="CHEBI:57945"/>
        <dbReference type="ChEBI" id="CHEBI:537519"/>
        <dbReference type="EC" id="1.1.1.3"/>
    </reaction>
    <physiologicalReaction direction="right-to-left" evidence="8">
        <dbReference type="Rhea" id="RHEA:15759"/>
    </physiologicalReaction>
</comment>
<evidence type="ECO:0000259" key="10">
    <source>
        <dbReference type="Pfam" id="PF03447"/>
    </source>
</evidence>
<dbReference type="PIRSF" id="PIRSF036497">
    <property type="entry name" value="HDH_short"/>
    <property type="match status" value="1"/>
</dbReference>
<keyword evidence="3" id="KW-0028">Amino-acid biosynthesis</keyword>
<comment type="pathway">
    <text evidence="7">Amino-acid biosynthesis.</text>
</comment>
<dbReference type="InterPro" id="IPR001342">
    <property type="entry name" value="HDH_cat"/>
</dbReference>
<evidence type="ECO:0000256" key="1">
    <source>
        <dbReference type="ARBA" id="ARBA00006753"/>
    </source>
</evidence>
<evidence type="ECO:0000313" key="12">
    <source>
        <dbReference type="Proteomes" id="UP000683517"/>
    </source>
</evidence>
<evidence type="ECO:0000256" key="6">
    <source>
        <dbReference type="ARBA" id="ARBA00023167"/>
    </source>
</evidence>
<evidence type="ECO:0000256" key="4">
    <source>
        <dbReference type="ARBA" id="ARBA00022697"/>
    </source>
</evidence>
<dbReference type="RefSeq" id="WP_216985118.1">
    <property type="nucleotide sequence ID" value="NZ_CP077365.1"/>
</dbReference>
<accession>A0ABX8L3W4</accession>
<dbReference type="InterPro" id="IPR022697">
    <property type="entry name" value="HDH_short"/>
</dbReference>
<organism evidence="11 12">
    <name type="scientific">Acinetobacter seifertii</name>
    <dbReference type="NCBI Taxonomy" id="1530123"/>
    <lineage>
        <taxon>Bacteria</taxon>
        <taxon>Pseudomonadati</taxon>
        <taxon>Pseudomonadota</taxon>
        <taxon>Gammaproteobacteria</taxon>
        <taxon>Moraxellales</taxon>
        <taxon>Moraxellaceae</taxon>
        <taxon>Acinetobacter</taxon>
        <taxon>Acinetobacter calcoaceticus/baumannii complex</taxon>
    </lineage>
</organism>
<evidence type="ECO:0000256" key="3">
    <source>
        <dbReference type="ARBA" id="ARBA00022605"/>
    </source>
</evidence>
<keyword evidence="12" id="KW-1185">Reference proteome</keyword>
<proteinExistence type="inferred from homology"/>
<evidence type="ECO:0000256" key="5">
    <source>
        <dbReference type="ARBA" id="ARBA00023002"/>
    </source>
</evidence>
<dbReference type="PANTHER" id="PTHR43331:SF1">
    <property type="entry name" value="HOMOSERINE DEHYDROGENASE"/>
    <property type="match status" value="1"/>
</dbReference>
<sequence>MKRVNLAICGFGRIGQQIAELLLNRSTYYKQKYQVDARLVGVCNSSSGLIDQDGLQASKWLDKAQYQAGLTEQKFLQQVQADVIIETGPSDYVTGGKGLFYLNYALTHNMNAIAVSKGALVVQGKKLINLAHQHNKKLFFSGATAAALPTIDLFEYNLAGCQILEIEGVFTGTTNFILNDMLLHECAFTESLEKAQVKGIAEPDSSFDVDGWDTAAKITILANTVLGADIKIKDIPRQGISHVTADHIRDWKNENLTPRLVGFIHIKNQQIQTGVELRLVAANHPFAHLQGSNKCIRVLTQEMGEFVVSGGASAPLATAAAVLKDFELLLKTGC</sequence>
<gene>
    <name evidence="11" type="ORF">I6L30_01590</name>
</gene>
<dbReference type="Pfam" id="PF03447">
    <property type="entry name" value="NAD_binding_3"/>
    <property type="match status" value="1"/>
</dbReference>
<name>A0ABX8L3W4_9GAMM</name>
<feature type="domain" description="Aspartate/homoserine dehydrogenase NAD-binding" evidence="10">
    <location>
        <begin position="10"/>
        <end position="140"/>
    </location>
</feature>
<dbReference type="EMBL" id="CP077365">
    <property type="protein sequence ID" value="QXB46730.1"/>
    <property type="molecule type" value="Genomic_DNA"/>
</dbReference>